<dbReference type="Pfam" id="PF13338">
    <property type="entry name" value="AbiEi_4"/>
    <property type="match status" value="1"/>
</dbReference>
<evidence type="ECO:0000313" key="2">
    <source>
        <dbReference type="EMBL" id="ROT90502.1"/>
    </source>
</evidence>
<organism evidence="2 3">
    <name type="scientific">Gordonibacter urolithinfaciens</name>
    <dbReference type="NCBI Taxonomy" id="1335613"/>
    <lineage>
        <taxon>Bacteria</taxon>
        <taxon>Bacillati</taxon>
        <taxon>Actinomycetota</taxon>
        <taxon>Coriobacteriia</taxon>
        <taxon>Eggerthellales</taxon>
        <taxon>Eggerthellaceae</taxon>
        <taxon>Gordonibacter</taxon>
    </lineage>
</organism>
<dbReference type="AlphaFoldDB" id="A0A423ULB2"/>
<accession>A0A423ULB2</accession>
<dbReference type="Proteomes" id="UP000285258">
    <property type="component" value="Unassembled WGS sequence"/>
</dbReference>
<protein>
    <recommendedName>
        <fullName evidence="1">AbiEi antitoxin N-terminal domain-containing protein</fullName>
    </recommendedName>
</protein>
<reference evidence="3" key="1">
    <citation type="submission" date="2018-05" db="EMBL/GenBank/DDBJ databases">
        <title>Genome Sequencing of selected type strains of the family Eggerthellaceae.</title>
        <authorList>
            <person name="Danylec N."/>
            <person name="Stoll D.A."/>
            <person name="Doetsch A."/>
            <person name="Huch M."/>
        </authorList>
    </citation>
    <scope>NUCLEOTIDE SEQUENCE [LARGE SCALE GENOMIC DNA]</scope>
    <source>
        <strain evidence="3">DSM 27213</strain>
    </source>
</reference>
<proteinExistence type="predicted"/>
<dbReference type="EMBL" id="QIBW01000005">
    <property type="protein sequence ID" value="ROT90502.1"/>
    <property type="molecule type" value="Genomic_DNA"/>
</dbReference>
<comment type="caution">
    <text evidence="2">The sequence shown here is derived from an EMBL/GenBank/DDBJ whole genome shotgun (WGS) entry which is preliminary data.</text>
</comment>
<evidence type="ECO:0000313" key="3">
    <source>
        <dbReference type="Proteomes" id="UP000285258"/>
    </source>
</evidence>
<name>A0A423ULB2_9ACTN</name>
<sequence length="224" mass="24150">MLGLLHLLCYNPSMKTMEAIKKLNGISAYQKGLFTSRQAKRLGVERYVLSRLEKGGSVERVARGVYRMGGAPSLREEEVLAAWLSLDPGREPGAPTDSARVPIAMGATAAWLQQLGEVGPEPLEFCTAERKQTQRDGLTVRKRAIDDEDVVYASGVPATSPARTVLDLIDCGEDLSLVASVLRDALGKGLVADVRRLADEVDLRGKKAGIPKGESLYKLMAEGG</sequence>
<dbReference type="InterPro" id="IPR025159">
    <property type="entry name" value="AbiEi_N"/>
</dbReference>
<feature type="domain" description="AbiEi antitoxin N-terminal" evidence="1">
    <location>
        <begin position="30"/>
        <end position="67"/>
    </location>
</feature>
<gene>
    <name evidence="2" type="ORF">DMP12_05700</name>
</gene>
<evidence type="ECO:0000259" key="1">
    <source>
        <dbReference type="Pfam" id="PF13338"/>
    </source>
</evidence>